<dbReference type="EMBL" id="MSFO01000001">
    <property type="protein sequence ID" value="PLB53955.1"/>
    <property type="molecule type" value="Genomic_DNA"/>
</dbReference>
<evidence type="ECO:0000256" key="3">
    <source>
        <dbReference type="PIRSR" id="PIRSR001221-1"/>
    </source>
</evidence>
<protein>
    <submittedName>
        <fullName evidence="6">Amidase</fullName>
    </submittedName>
</protein>
<evidence type="ECO:0000259" key="5">
    <source>
        <dbReference type="Pfam" id="PF01425"/>
    </source>
</evidence>
<evidence type="ECO:0000256" key="4">
    <source>
        <dbReference type="PIRSR" id="PIRSR001221-2"/>
    </source>
</evidence>
<evidence type="ECO:0000256" key="1">
    <source>
        <dbReference type="ARBA" id="ARBA00009199"/>
    </source>
</evidence>
<dbReference type="SUPFAM" id="SSF75304">
    <property type="entry name" value="Amidase signature (AS) enzymes"/>
    <property type="match status" value="1"/>
</dbReference>
<dbReference type="Gene3D" id="3.90.1300.10">
    <property type="entry name" value="Amidase signature (AS) domain"/>
    <property type="match status" value="1"/>
</dbReference>
<organism evidence="6 7">
    <name type="scientific">Aspergillus steynii IBT 23096</name>
    <dbReference type="NCBI Taxonomy" id="1392250"/>
    <lineage>
        <taxon>Eukaryota</taxon>
        <taxon>Fungi</taxon>
        <taxon>Dikarya</taxon>
        <taxon>Ascomycota</taxon>
        <taxon>Pezizomycotina</taxon>
        <taxon>Eurotiomycetes</taxon>
        <taxon>Eurotiomycetidae</taxon>
        <taxon>Eurotiales</taxon>
        <taxon>Aspergillaceae</taxon>
        <taxon>Aspergillus</taxon>
        <taxon>Aspergillus subgen. Circumdati</taxon>
    </lineage>
</organism>
<dbReference type="PANTHER" id="PTHR46072:SF4">
    <property type="entry name" value="AMIDASE C550.07-RELATED"/>
    <property type="match status" value="1"/>
</dbReference>
<feature type="active site" description="Acyl-ester intermediate" evidence="3">
    <location>
        <position position="230"/>
    </location>
</feature>
<sequence>MSTLGERTKLALEVLRQTLEPTAILDEATLESLPQNTIGVPRSCGLLSDLELELTEQYDATSLVKMLADGSVSSETLLMAFRKRATIAHQCTNCLTELVPQALDDARKCDQFLARTGKTIGPLHGLPVSVKEQISIAGRRTNMGFVSLVNNVSTEDAYIIKSLKKLGAVVFARTNQPQSLMHLETSNNIYGATVNPRNRGMTAGGSTGGEGALMAMHGTVLGIGGDIGGSIRVPAALNGVYGFYPTVGRISGEGVLVPTPGCDSISGTLGPFARSLRDIELFCNVYCSAKPWIDDASLIPGEILSPALGQPLAPGRPLRVGILADDGVVSPFPPVRYIIDQVKDRLKNSPFVELVPFEPLDHDAAWQIISANYFEDAGADIKAFCKAGNEPLLPLTEWIINQCQENMSIVAPTMQGRKAARDAFRQRYNTHWNQAGMDVLLAPVTPSTAPPLGAIPYWGYTAIWNLLQYPVIALPAASLVENRDQVDLSHEVYSPRSEREEQMLRDYSPAAAQGMPVGLQVVAKRMHEAVLFQAVSTIERALCMEKPLSHL</sequence>
<feature type="active site" description="Charge relay system" evidence="3">
    <location>
        <position position="206"/>
    </location>
</feature>
<keyword evidence="2" id="KW-0378">Hydrolase</keyword>
<dbReference type="InterPro" id="IPR023631">
    <property type="entry name" value="Amidase_dom"/>
</dbReference>
<comment type="caution">
    <text evidence="6">The sequence shown here is derived from an EMBL/GenBank/DDBJ whole genome shotgun (WGS) entry which is preliminary data.</text>
</comment>
<dbReference type="GeneID" id="36553844"/>
<gene>
    <name evidence="6" type="ORF">P170DRAFT_396955</name>
</gene>
<reference evidence="6 7" key="1">
    <citation type="submission" date="2016-12" db="EMBL/GenBank/DDBJ databases">
        <title>The genomes of Aspergillus section Nigri reveals drivers in fungal speciation.</title>
        <authorList>
            <consortium name="DOE Joint Genome Institute"/>
            <person name="Vesth T.C."/>
            <person name="Nybo J."/>
            <person name="Theobald S."/>
            <person name="Brandl J."/>
            <person name="Frisvad J.C."/>
            <person name="Nielsen K.F."/>
            <person name="Lyhne E.K."/>
            <person name="Kogle M.E."/>
            <person name="Kuo A."/>
            <person name="Riley R."/>
            <person name="Clum A."/>
            <person name="Nolan M."/>
            <person name="Lipzen A."/>
            <person name="Salamov A."/>
            <person name="Henrissat B."/>
            <person name="Wiebenga A."/>
            <person name="De Vries R.P."/>
            <person name="Grigoriev I.V."/>
            <person name="Mortensen U.H."/>
            <person name="Andersen M.R."/>
            <person name="Baker S.E."/>
        </authorList>
    </citation>
    <scope>NUCLEOTIDE SEQUENCE [LARGE SCALE GENOMIC DNA]</scope>
    <source>
        <strain evidence="6 7">IBT 23096</strain>
    </source>
</reference>
<feature type="binding site" evidence="4">
    <location>
        <position position="180"/>
    </location>
    <ligand>
        <name>substrate</name>
    </ligand>
</feature>
<feature type="binding site" evidence="4">
    <location>
        <position position="206"/>
    </location>
    <ligand>
        <name>substrate</name>
    </ligand>
</feature>
<dbReference type="Proteomes" id="UP000234275">
    <property type="component" value="Unassembled WGS sequence"/>
</dbReference>
<feature type="active site" description="Charge relay system" evidence="3">
    <location>
        <position position="131"/>
    </location>
</feature>
<comment type="similarity">
    <text evidence="1">Belongs to the amidase family.</text>
</comment>
<dbReference type="PIRSF" id="PIRSF001221">
    <property type="entry name" value="Amidase_fungi"/>
    <property type="match status" value="1"/>
</dbReference>
<evidence type="ECO:0000313" key="7">
    <source>
        <dbReference type="Proteomes" id="UP000234275"/>
    </source>
</evidence>
<dbReference type="VEuPathDB" id="FungiDB:P170DRAFT_396955"/>
<accession>A0A2I2GM59</accession>
<dbReference type="GO" id="GO:0016787">
    <property type="term" value="F:hydrolase activity"/>
    <property type="evidence" value="ECO:0007669"/>
    <property type="project" value="UniProtKB-KW"/>
</dbReference>
<dbReference type="InterPro" id="IPR036928">
    <property type="entry name" value="AS_sf"/>
</dbReference>
<dbReference type="STRING" id="1392250.A0A2I2GM59"/>
<feature type="binding site" evidence="4">
    <location>
        <begin position="227"/>
        <end position="230"/>
    </location>
    <ligand>
        <name>substrate</name>
    </ligand>
</feature>
<proteinExistence type="inferred from homology"/>
<name>A0A2I2GM59_9EURO</name>
<dbReference type="RefSeq" id="XP_024709257.1">
    <property type="nucleotide sequence ID" value="XM_024846145.1"/>
</dbReference>
<dbReference type="PANTHER" id="PTHR46072">
    <property type="entry name" value="AMIDASE-RELATED-RELATED"/>
    <property type="match status" value="1"/>
</dbReference>
<evidence type="ECO:0000256" key="2">
    <source>
        <dbReference type="ARBA" id="ARBA00022801"/>
    </source>
</evidence>
<evidence type="ECO:0000313" key="6">
    <source>
        <dbReference type="EMBL" id="PLB53955.1"/>
    </source>
</evidence>
<keyword evidence="7" id="KW-1185">Reference proteome</keyword>
<dbReference type="AlphaFoldDB" id="A0A2I2GM59"/>
<dbReference type="Pfam" id="PF01425">
    <property type="entry name" value="Amidase"/>
    <property type="match status" value="1"/>
</dbReference>
<dbReference type="OrthoDB" id="4504590at2759"/>
<feature type="domain" description="Amidase" evidence="5">
    <location>
        <begin position="77"/>
        <end position="531"/>
    </location>
</feature>